<dbReference type="Pfam" id="PF06699">
    <property type="entry name" value="PIG-F"/>
    <property type="match status" value="1"/>
</dbReference>
<evidence type="ECO:0000256" key="2">
    <source>
        <dbReference type="ARBA" id="ARBA00004687"/>
    </source>
</evidence>
<gene>
    <name evidence="9" type="ORF">BDP27DRAFT_21363</name>
</gene>
<feature type="transmembrane region" description="Helical" evidence="8">
    <location>
        <begin position="202"/>
        <end position="221"/>
    </location>
</feature>
<evidence type="ECO:0000313" key="10">
    <source>
        <dbReference type="Proteomes" id="UP000772434"/>
    </source>
</evidence>
<evidence type="ECO:0000256" key="1">
    <source>
        <dbReference type="ARBA" id="ARBA00004477"/>
    </source>
</evidence>
<feature type="transmembrane region" description="Helical" evidence="8">
    <location>
        <begin position="120"/>
        <end position="138"/>
    </location>
</feature>
<feature type="transmembrane region" description="Helical" evidence="8">
    <location>
        <begin position="68"/>
        <end position="90"/>
    </location>
</feature>
<sequence>MANFFPFARYISVVGVNSSLMVFVGLFLPRSTTLLEISDSLASPAQTSRDRPQHSFLEPLTRSPVSTLTYISLGVIVLQAWWSGWVRYWWIDYSLRGTRDDKKMQKRDLERKKLGQLGRAWLFSLAASAVLHAILVILGAPLTSHVPQTYLLALILAVLTVFPPAYTIGIPSFSSNTESLLVRLTWTRLFAEFQVRSPIERAIVYPAVGTLLGSWLGAIPIALDWDRPWQSWPLTPTYGALIGYIISSMAALTVSGIEALAQEHLHSLRDNQQS</sequence>
<dbReference type="EMBL" id="JADNRY010000001">
    <property type="protein sequence ID" value="KAF9078635.1"/>
    <property type="molecule type" value="Genomic_DNA"/>
</dbReference>
<evidence type="ECO:0000256" key="7">
    <source>
        <dbReference type="ARBA" id="ARBA00023136"/>
    </source>
</evidence>
<feature type="transmembrane region" description="Helical" evidence="8">
    <location>
        <begin position="7"/>
        <end position="28"/>
    </location>
</feature>
<dbReference type="OrthoDB" id="17366at2759"/>
<dbReference type="InterPro" id="IPR009580">
    <property type="entry name" value="GPI_biosynthesis_protein_Pig-F"/>
</dbReference>
<keyword evidence="4 8" id="KW-0812">Transmembrane</keyword>
<comment type="subcellular location">
    <subcellularLocation>
        <location evidence="1">Endoplasmic reticulum membrane</location>
        <topology evidence="1">Multi-pass membrane protein</topology>
    </subcellularLocation>
</comment>
<proteinExistence type="predicted"/>
<keyword evidence="6 8" id="KW-1133">Transmembrane helix</keyword>
<evidence type="ECO:0000256" key="4">
    <source>
        <dbReference type="ARBA" id="ARBA00022692"/>
    </source>
</evidence>
<feature type="transmembrane region" description="Helical" evidence="8">
    <location>
        <begin position="150"/>
        <end position="173"/>
    </location>
</feature>
<dbReference type="Proteomes" id="UP000772434">
    <property type="component" value="Unassembled WGS sequence"/>
</dbReference>
<organism evidence="9 10">
    <name type="scientific">Rhodocollybia butyracea</name>
    <dbReference type="NCBI Taxonomy" id="206335"/>
    <lineage>
        <taxon>Eukaryota</taxon>
        <taxon>Fungi</taxon>
        <taxon>Dikarya</taxon>
        <taxon>Basidiomycota</taxon>
        <taxon>Agaricomycotina</taxon>
        <taxon>Agaricomycetes</taxon>
        <taxon>Agaricomycetidae</taxon>
        <taxon>Agaricales</taxon>
        <taxon>Marasmiineae</taxon>
        <taxon>Omphalotaceae</taxon>
        <taxon>Rhodocollybia</taxon>
    </lineage>
</organism>
<reference evidence="9" key="1">
    <citation type="submission" date="2020-11" db="EMBL/GenBank/DDBJ databases">
        <authorList>
            <consortium name="DOE Joint Genome Institute"/>
            <person name="Ahrendt S."/>
            <person name="Riley R."/>
            <person name="Andreopoulos W."/>
            <person name="Labutti K."/>
            <person name="Pangilinan J."/>
            <person name="Ruiz-Duenas F.J."/>
            <person name="Barrasa J.M."/>
            <person name="Sanchez-Garcia M."/>
            <person name="Camarero S."/>
            <person name="Miyauchi S."/>
            <person name="Serrano A."/>
            <person name="Linde D."/>
            <person name="Babiker R."/>
            <person name="Drula E."/>
            <person name="Ayuso-Fernandez I."/>
            <person name="Pacheco R."/>
            <person name="Padilla G."/>
            <person name="Ferreira P."/>
            <person name="Barriuso J."/>
            <person name="Kellner H."/>
            <person name="Castanera R."/>
            <person name="Alfaro M."/>
            <person name="Ramirez L."/>
            <person name="Pisabarro A.G."/>
            <person name="Kuo A."/>
            <person name="Tritt A."/>
            <person name="Lipzen A."/>
            <person name="He G."/>
            <person name="Yan M."/>
            <person name="Ng V."/>
            <person name="Cullen D."/>
            <person name="Martin F."/>
            <person name="Rosso M.-N."/>
            <person name="Henrissat B."/>
            <person name="Hibbett D."/>
            <person name="Martinez A.T."/>
            <person name="Grigoriev I.V."/>
        </authorList>
    </citation>
    <scope>NUCLEOTIDE SEQUENCE</scope>
    <source>
        <strain evidence="9">AH 40177</strain>
    </source>
</reference>
<evidence type="ECO:0000313" key="9">
    <source>
        <dbReference type="EMBL" id="KAF9078635.1"/>
    </source>
</evidence>
<evidence type="ECO:0000256" key="3">
    <source>
        <dbReference type="ARBA" id="ARBA00022502"/>
    </source>
</evidence>
<keyword evidence="5" id="KW-0256">Endoplasmic reticulum</keyword>
<evidence type="ECO:0000256" key="6">
    <source>
        <dbReference type="ARBA" id="ARBA00022989"/>
    </source>
</evidence>
<dbReference type="GO" id="GO:0006506">
    <property type="term" value="P:GPI anchor biosynthetic process"/>
    <property type="evidence" value="ECO:0007669"/>
    <property type="project" value="UniProtKB-KW"/>
</dbReference>
<evidence type="ECO:0000256" key="5">
    <source>
        <dbReference type="ARBA" id="ARBA00022824"/>
    </source>
</evidence>
<dbReference type="GO" id="GO:0005789">
    <property type="term" value="C:endoplasmic reticulum membrane"/>
    <property type="evidence" value="ECO:0007669"/>
    <property type="project" value="UniProtKB-SubCell"/>
</dbReference>
<accession>A0A9P5QBA8</accession>
<keyword evidence="7 8" id="KW-0472">Membrane</keyword>
<dbReference type="AlphaFoldDB" id="A0A9P5QBA8"/>
<feature type="transmembrane region" description="Helical" evidence="8">
    <location>
        <begin position="241"/>
        <end position="261"/>
    </location>
</feature>
<comment type="caution">
    <text evidence="9">The sequence shown here is derived from an EMBL/GenBank/DDBJ whole genome shotgun (WGS) entry which is preliminary data.</text>
</comment>
<keyword evidence="3" id="KW-0337">GPI-anchor biosynthesis</keyword>
<evidence type="ECO:0000256" key="8">
    <source>
        <dbReference type="SAM" id="Phobius"/>
    </source>
</evidence>
<keyword evidence="10" id="KW-1185">Reference proteome</keyword>
<name>A0A9P5QBA8_9AGAR</name>
<comment type="pathway">
    <text evidence="2">Glycolipid biosynthesis; glycosylphosphatidylinositol-anchor biosynthesis.</text>
</comment>
<protein>
    <submittedName>
        <fullName evidence="9">GPI biosynthesis protein family Pig-F-domain-containing protein</fullName>
    </submittedName>
</protein>